<dbReference type="Gene3D" id="3.40.640.10">
    <property type="entry name" value="Type I PLP-dependent aspartate aminotransferase-like (Major domain)"/>
    <property type="match status" value="1"/>
</dbReference>
<reference evidence="8" key="1">
    <citation type="submission" date="2013-08" db="EMBL/GenBank/DDBJ databases">
        <authorList>
            <person name="Mendez C."/>
            <person name="Richter M."/>
            <person name="Ferrer M."/>
            <person name="Sanchez J."/>
        </authorList>
    </citation>
    <scope>NUCLEOTIDE SEQUENCE</scope>
</reference>
<evidence type="ECO:0000256" key="4">
    <source>
        <dbReference type="ARBA" id="ARBA00022576"/>
    </source>
</evidence>
<dbReference type="InterPro" id="IPR015424">
    <property type="entry name" value="PyrdxlP-dep_Trfase"/>
</dbReference>
<reference evidence="8" key="2">
    <citation type="journal article" date="2014" name="ISME J.">
        <title>Microbial stratification in low pH oxic and suboxic macroscopic growths along an acid mine drainage.</title>
        <authorList>
            <person name="Mendez-Garcia C."/>
            <person name="Mesa V."/>
            <person name="Sprenger R.R."/>
            <person name="Richter M."/>
            <person name="Diez M.S."/>
            <person name="Solano J."/>
            <person name="Bargiela R."/>
            <person name="Golyshina O.V."/>
            <person name="Manteca A."/>
            <person name="Ramos J.L."/>
            <person name="Gallego J.R."/>
            <person name="Llorente I."/>
            <person name="Martins Dos Santos V.A."/>
            <person name="Jensen O.N."/>
            <person name="Pelaez A.I."/>
            <person name="Sanchez J."/>
            <person name="Ferrer M."/>
        </authorList>
    </citation>
    <scope>NUCLEOTIDE SEQUENCE</scope>
</reference>
<dbReference type="AlphaFoldDB" id="T1A577"/>
<dbReference type="PANTHER" id="PTHR42790:SF19">
    <property type="entry name" value="KYNURENINE_ALPHA-AMINOADIPATE AMINOTRANSFERASE, MITOCHONDRIAL"/>
    <property type="match status" value="1"/>
</dbReference>
<dbReference type="GO" id="GO:0008483">
    <property type="term" value="F:transaminase activity"/>
    <property type="evidence" value="ECO:0007669"/>
    <property type="project" value="UniProtKB-KW"/>
</dbReference>
<dbReference type="CDD" id="cd00609">
    <property type="entry name" value="AAT_like"/>
    <property type="match status" value="1"/>
</dbReference>
<dbReference type="InterPro" id="IPR015421">
    <property type="entry name" value="PyrdxlP-dep_Trfase_major"/>
</dbReference>
<comment type="cofactor">
    <cofactor evidence="1">
        <name>pyridoxal 5'-phosphate</name>
        <dbReference type="ChEBI" id="CHEBI:597326"/>
    </cofactor>
</comment>
<name>T1A577_9ZZZZ</name>
<dbReference type="Pfam" id="PF00155">
    <property type="entry name" value="Aminotran_1_2"/>
    <property type="match status" value="1"/>
</dbReference>
<sequence>MKPSEIRELLKMANTKGLISFGGGMPDPATFPIEELQEIIASIFKNSYANAFQYGVTQGIRPLREQIKRLVKETEKIDCVDEEINVTSGSQQALYAVSKVLVQPGESVITELPTYVGAISANNANLVNMVGIEMDDNGMKTDLLEEKLGQMKSRGKLPKFIYVIPNYHNPGGYTLSLERRKHLIDLAVDFNIPIVEDNPYGELRYSGSKIPSIKSMDPDNRVIYMGTFSKVMTPGLRIGYVIGEEEFISKVNLLKQALDLSTNTLSEYIAYEYLKRDVMKKQIPKNIEIYTKKRDAMLTALSANFPSNSTWSKPDGGMFVWATVDPRIDTTKMLARSVRNGVAYISGVSFYPNAEKRNNMRINFSFPTVPEIHEGIKRLARTLDEESAEVIGATARAA</sequence>
<protein>
    <submittedName>
        <fullName evidence="8">GntR family transcriptional regulator</fullName>
    </submittedName>
</protein>
<proteinExistence type="inferred from homology"/>
<dbReference type="GO" id="GO:1901605">
    <property type="term" value="P:alpha-amino acid metabolic process"/>
    <property type="evidence" value="ECO:0007669"/>
    <property type="project" value="TreeGrafter"/>
</dbReference>
<organism evidence="8">
    <name type="scientific">mine drainage metagenome</name>
    <dbReference type="NCBI Taxonomy" id="410659"/>
    <lineage>
        <taxon>unclassified sequences</taxon>
        <taxon>metagenomes</taxon>
        <taxon>ecological metagenomes</taxon>
    </lineage>
</organism>
<dbReference type="InterPro" id="IPR050859">
    <property type="entry name" value="Class-I_PLP-dep_aminotransf"/>
</dbReference>
<keyword evidence="6" id="KW-0663">Pyridoxal phosphate</keyword>
<comment type="similarity">
    <text evidence="2">Belongs to the class-I pyridoxal-phosphate-dependent aminotransferase family.</text>
</comment>
<evidence type="ECO:0000256" key="2">
    <source>
        <dbReference type="ARBA" id="ARBA00007441"/>
    </source>
</evidence>
<comment type="caution">
    <text evidence="8">The sequence shown here is derived from an EMBL/GenBank/DDBJ whole genome shotgun (WGS) entry which is preliminary data.</text>
</comment>
<comment type="subunit">
    <text evidence="3">Homodimer.</text>
</comment>
<accession>T1A577</accession>
<gene>
    <name evidence="8" type="ORF">B1B_16661</name>
</gene>
<evidence type="ECO:0000256" key="3">
    <source>
        <dbReference type="ARBA" id="ARBA00011738"/>
    </source>
</evidence>
<evidence type="ECO:0000259" key="7">
    <source>
        <dbReference type="Pfam" id="PF00155"/>
    </source>
</evidence>
<evidence type="ECO:0000313" key="8">
    <source>
        <dbReference type="EMBL" id="EQD36034.1"/>
    </source>
</evidence>
<dbReference type="SUPFAM" id="SSF53383">
    <property type="entry name" value="PLP-dependent transferases"/>
    <property type="match status" value="1"/>
</dbReference>
<evidence type="ECO:0000256" key="5">
    <source>
        <dbReference type="ARBA" id="ARBA00022679"/>
    </source>
</evidence>
<dbReference type="FunFam" id="3.40.640.10:FF:000053">
    <property type="entry name" value="Aminotransferase, class I"/>
    <property type="match status" value="1"/>
</dbReference>
<evidence type="ECO:0000256" key="1">
    <source>
        <dbReference type="ARBA" id="ARBA00001933"/>
    </source>
</evidence>
<keyword evidence="5" id="KW-0808">Transferase</keyword>
<dbReference type="PANTHER" id="PTHR42790">
    <property type="entry name" value="AMINOTRANSFERASE"/>
    <property type="match status" value="1"/>
</dbReference>
<dbReference type="InterPro" id="IPR004839">
    <property type="entry name" value="Aminotransferase_I/II_large"/>
</dbReference>
<dbReference type="EMBL" id="AUZY01011097">
    <property type="protein sequence ID" value="EQD36034.1"/>
    <property type="molecule type" value="Genomic_DNA"/>
</dbReference>
<keyword evidence="4" id="KW-0032">Aminotransferase</keyword>
<evidence type="ECO:0000256" key="6">
    <source>
        <dbReference type="ARBA" id="ARBA00022898"/>
    </source>
</evidence>
<dbReference type="Gene3D" id="3.90.1150.10">
    <property type="entry name" value="Aspartate Aminotransferase, domain 1"/>
    <property type="match status" value="1"/>
</dbReference>
<feature type="domain" description="Aminotransferase class I/classII large" evidence="7">
    <location>
        <begin position="46"/>
        <end position="379"/>
    </location>
</feature>
<dbReference type="InterPro" id="IPR015422">
    <property type="entry name" value="PyrdxlP-dep_Trfase_small"/>
</dbReference>
<dbReference type="GO" id="GO:0030170">
    <property type="term" value="F:pyridoxal phosphate binding"/>
    <property type="evidence" value="ECO:0007669"/>
    <property type="project" value="InterPro"/>
</dbReference>